<dbReference type="Proteomes" id="UP000038010">
    <property type="component" value="Unassembled WGS sequence"/>
</dbReference>
<dbReference type="VEuPathDB" id="FungiDB:AB675_10730"/>
<evidence type="ECO:0000256" key="1">
    <source>
        <dbReference type="ARBA" id="ARBA00004123"/>
    </source>
</evidence>
<evidence type="ECO:0000259" key="8">
    <source>
        <dbReference type="Pfam" id="PF22466"/>
    </source>
</evidence>
<comment type="subunit">
    <text evidence="6">Component of the GINS complex.</text>
</comment>
<dbReference type="Gene3D" id="1.20.58.2050">
    <property type="match status" value="1"/>
</dbReference>
<dbReference type="SUPFAM" id="SSF160059">
    <property type="entry name" value="PriA/YqbF domain"/>
    <property type="match status" value="1"/>
</dbReference>
<evidence type="ECO:0000256" key="2">
    <source>
        <dbReference type="ARBA" id="ARBA00006343"/>
    </source>
</evidence>
<name>A0A0N1NZ43_9EURO</name>
<keyword evidence="4 6" id="KW-0235">DNA replication</keyword>
<dbReference type="GO" id="GO:1902975">
    <property type="term" value="P:mitotic DNA replication initiation"/>
    <property type="evidence" value="ECO:0007669"/>
    <property type="project" value="TreeGrafter"/>
</dbReference>
<evidence type="ECO:0000313" key="10">
    <source>
        <dbReference type="Proteomes" id="UP000038010"/>
    </source>
</evidence>
<comment type="function">
    <text evidence="6">The GINS complex plays an essential role in the initiation of DNA replication.</text>
</comment>
<dbReference type="STRING" id="1664694.A0A0N1NZ43"/>
<comment type="subcellular location">
    <subcellularLocation>
        <location evidence="1 6">Nucleus</location>
    </subcellularLocation>
</comment>
<dbReference type="PANTHER" id="PTHR22768">
    <property type="entry name" value="DNA REPLICATION COMPLEX GINS PROTEIN PSF3"/>
    <property type="match status" value="1"/>
</dbReference>
<keyword evidence="10" id="KW-1185">Reference proteome</keyword>
<dbReference type="InterPro" id="IPR010492">
    <property type="entry name" value="GINS_Psf3"/>
</dbReference>
<evidence type="ECO:0000259" key="7">
    <source>
        <dbReference type="Pfam" id="PF05916"/>
    </source>
</evidence>
<comment type="similarity">
    <text evidence="2 6">Belongs to the GINS3/PSF3 family.</text>
</comment>
<comment type="caution">
    <text evidence="9">The sequence shown here is derived from an EMBL/GenBank/DDBJ whole genome shotgun (WGS) entry which is preliminary data.</text>
</comment>
<evidence type="ECO:0000256" key="6">
    <source>
        <dbReference type="RuleBase" id="RU367161"/>
    </source>
</evidence>
<dbReference type="OrthoDB" id="10251744at2759"/>
<dbReference type="Pfam" id="PF22466">
    <property type="entry name" value="PSF3_N"/>
    <property type="match status" value="1"/>
</dbReference>
<dbReference type="AlphaFoldDB" id="A0A0N1NZ43"/>
<dbReference type="InterPro" id="IPR036224">
    <property type="entry name" value="GINS_bundle-like_dom_sf"/>
</dbReference>
<protein>
    <recommendedName>
        <fullName evidence="3 6">DNA replication complex GINS protein PSF3</fullName>
    </recommendedName>
</protein>
<feature type="domain" description="DNA replication complex GINS protein PSF3 N-terminal" evidence="8">
    <location>
        <begin position="4"/>
        <end position="56"/>
    </location>
</feature>
<evidence type="ECO:0000256" key="4">
    <source>
        <dbReference type="ARBA" id="ARBA00022705"/>
    </source>
</evidence>
<dbReference type="Pfam" id="PF05916">
    <property type="entry name" value="Sld5"/>
    <property type="match status" value="1"/>
</dbReference>
<dbReference type="RefSeq" id="XP_018000907.1">
    <property type="nucleotide sequence ID" value="XM_018139520.1"/>
</dbReference>
<evidence type="ECO:0000256" key="3">
    <source>
        <dbReference type="ARBA" id="ARBA00015140"/>
    </source>
</evidence>
<evidence type="ECO:0000313" key="9">
    <source>
        <dbReference type="EMBL" id="KPI40944.1"/>
    </source>
</evidence>
<dbReference type="GeneID" id="28731400"/>
<feature type="domain" description="GINS subunit" evidence="7">
    <location>
        <begin position="78"/>
        <end position="176"/>
    </location>
</feature>
<dbReference type="SUPFAM" id="SSF158573">
    <property type="entry name" value="GINS helical bundle-like"/>
    <property type="match status" value="1"/>
</dbReference>
<reference evidence="9 10" key="1">
    <citation type="submission" date="2015-06" db="EMBL/GenBank/DDBJ databases">
        <title>Draft genome of the ant-associated black yeast Phialophora attae CBS 131958.</title>
        <authorList>
            <person name="Moreno L.F."/>
            <person name="Stielow B.J."/>
            <person name="de Hoog S."/>
            <person name="Vicente V.A."/>
            <person name="Weiss V.A."/>
            <person name="de Vries M."/>
            <person name="Cruz L.M."/>
            <person name="Souza E.M."/>
        </authorList>
    </citation>
    <scope>NUCLEOTIDE SEQUENCE [LARGE SCALE GENOMIC DNA]</scope>
    <source>
        <strain evidence="9 10">CBS 131958</strain>
    </source>
</reference>
<dbReference type="EMBL" id="LFJN01000011">
    <property type="protein sequence ID" value="KPI40944.1"/>
    <property type="molecule type" value="Genomic_DNA"/>
</dbReference>
<gene>
    <name evidence="9" type="ORF">AB675_10730</name>
</gene>
<dbReference type="GO" id="GO:0000811">
    <property type="term" value="C:GINS complex"/>
    <property type="evidence" value="ECO:0007669"/>
    <property type="project" value="UniProtKB-UniRule"/>
</dbReference>
<dbReference type="InterPro" id="IPR021151">
    <property type="entry name" value="GINS_A"/>
</dbReference>
<keyword evidence="5 6" id="KW-0539">Nucleus</keyword>
<sequence length="183" mass="19605">MSFYDTDAILTDAQKLPCTFNLDVPGLGYLDGNPGEAIAANTKLELPLWLGMMLTVANANNPTKPPLVTLDFPAPLQSRVMNALEADPKSVDLRAQSPHFYSLGARVLELFEDEAVVGVLLKTFAMRAAEIADHANNPSGALGGGEGAEFLRGLDEMERDLFRRAHEGGKGVRGWVVGLKGLG</sequence>
<dbReference type="PANTHER" id="PTHR22768:SF0">
    <property type="entry name" value="DNA REPLICATION COMPLEX GINS PROTEIN PSF3"/>
    <property type="match status" value="1"/>
</dbReference>
<organism evidence="9 10">
    <name type="scientific">Cyphellophora attinorum</name>
    <dbReference type="NCBI Taxonomy" id="1664694"/>
    <lineage>
        <taxon>Eukaryota</taxon>
        <taxon>Fungi</taxon>
        <taxon>Dikarya</taxon>
        <taxon>Ascomycota</taxon>
        <taxon>Pezizomycotina</taxon>
        <taxon>Eurotiomycetes</taxon>
        <taxon>Chaetothyriomycetidae</taxon>
        <taxon>Chaetothyriales</taxon>
        <taxon>Cyphellophoraceae</taxon>
        <taxon>Cyphellophora</taxon>
    </lineage>
</organism>
<dbReference type="InterPro" id="IPR038437">
    <property type="entry name" value="GINS_Psf3_sf"/>
</dbReference>
<dbReference type="CDD" id="cd21693">
    <property type="entry name" value="GINS_B_Psf3"/>
    <property type="match status" value="1"/>
</dbReference>
<accession>A0A0N1NZ43</accession>
<dbReference type="CDD" id="cd11713">
    <property type="entry name" value="GINS_A_psf3"/>
    <property type="match status" value="1"/>
</dbReference>
<dbReference type="InterPro" id="IPR055221">
    <property type="entry name" value="PSF3_N"/>
</dbReference>
<evidence type="ECO:0000256" key="5">
    <source>
        <dbReference type="ARBA" id="ARBA00023242"/>
    </source>
</evidence>
<proteinExistence type="inferred from homology"/>